<reference evidence="1" key="2">
    <citation type="submission" date="2013-04" db="UniProtKB">
        <authorList>
            <consortium name="EnsemblPlants"/>
        </authorList>
    </citation>
    <scope>IDENTIFICATION</scope>
</reference>
<evidence type="ECO:0000313" key="1">
    <source>
        <dbReference type="EnsemblPlants" id="OB03G21120.1"/>
    </source>
</evidence>
<name>J3LM36_ORYBR</name>
<dbReference type="Proteomes" id="UP000006038">
    <property type="component" value="Chromosome 3"/>
</dbReference>
<dbReference type="HOGENOM" id="CLU_2678286_0_0_1"/>
<dbReference type="EnsemblPlants" id="OB03G21120.1">
    <property type="protein sequence ID" value="OB03G21120.1"/>
    <property type="gene ID" value="OB03G21120"/>
</dbReference>
<reference evidence="1" key="1">
    <citation type="journal article" date="2013" name="Nat. Commun.">
        <title>Whole-genome sequencing of Oryza brachyantha reveals mechanisms underlying Oryza genome evolution.</title>
        <authorList>
            <person name="Chen J."/>
            <person name="Huang Q."/>
            <person name="Gao D."/>
            <person name="Wang J."/>
            <person name="Lang Y."/>
            <person name="Liu T."/>
            <person name="Li B."/>
            <person name="Bai Z."/>
            <person name="Luis Goicoechea J."/>
            <person name="Liang C."/>
            <person name="Chen C."/>
            <person name="Zhang W."/>
            <person name="Sun S."/>
            <person name="Liao Y."/>
            <person name="Zhang X."/>
            <person name="Yang L."/>
            <person name="Song C."/>
            <person name="Wang M."/>
            <person name="Shi J."/>
            <person name="Liu G."/>
            <person name="Liu J."/>
            <person name="Zhou H."/>
            <person name="Zhou W."/>
            <person name="Yu Q."/>
            <person name="An N."/>
            <person name="Chen Y."/>
            <person name="Cai Q."/>
            <person name="Wang B."/>
            <person name="Liu B."/>
            <person name="Min J."/>
            <person name="Huang Y."/>
            <person name="Wu H."/>
            <person name="Li Z."/>
            <person name="Zhang Y."/>
            <person name="Yin Y."/>
            <person name="Song W."/>
            <person name="Jiang J."/>
            <person name="Jackson S.A."/>
            <person name="Wing R.A."/>
            <person name="Wang J."/>
            <person name="Chen M."/>
        </authorList>
    </citation>
    <scope>NUCLEOTIDE SEQUENCE [LARGE SCALE GENOMIC DNA]</scope>
    <source>
        <strain evidence="1">cv. IRGC 101232</strain>
    </source>
</reference>
<sequence length="75" mass="8452">TPLPSLSTNSRRGNHSLPYKETIAAKKRQNLGMIRKDCRQALPLRFASLPLPLFLDHSEWSDWSRTQATPSSGAF</sequence>
<dbReference type="AlphaFoldDB" id="J3LM36"/>
<protein>
    <submittedName>
        <fullName evidence="1">Uncharacterized protein</fullName>
    </submittedName>
</protein>
<organism evidence="1">
    <name type="scientific">Oryza brachyantha</name>
    <name type="common">malo sina</name>
    <dbReference type="NCBI Taxonomy" id="4533"/>
    <lineage>
        <taxon>Eukaryota</taxon>
        <taxon>Viridiplantae</taxon>
        <taxon>Streptophyta</taxon>
        <taxon>Embryophyta</taxon>
        <taxon>Tracheophyta</taxon>
        <taxon>Spermatophyta</taxon>
        <taxon>Magnoliopsida</taxon>
        <taxon>Liliopsida</taxon>
        <taxon>Poales</taxon>
        <taxon>Poaceae</taxon>
        <taxon>BOP clade</taxon>
        <taxon>Oryzoideae</taxon>
        <taxon>Oryzeae</taxon>
        <taxon>Oryzinae</taxon>
        <taxon>Oryza</taxon>
    </lineage>
</organism>
<evidence type="ECO:0000313" key="2">
    <source>
        <dbReference type="Proteomes" id="UP000006038"/>
    </source>
</evidence>
<dbReference type="Gramene" id="OB03G21120.1">
    <property type="protein sequence ID" value="OB03G21120.1"/>
    <property type="gene ID" value="OB03G21120"/>
</dbReference>
<accession>J3LM36</accession>
<proteinExistence type="predicted"/>
<keyword evidence="2" id="KW-1185">Reference proteome</keyword>